<keyword evidence="1" id="KW-0812">Transmembrane</keyword>
<feature type="transmembrane region" description="Helical" evidence="1">
    <location>
        <begin position="58"/>
        <end position="78"/>
    </location>
</feature>
<dbReference type="GO" id="GO:0016787">
    <property type="term" value="F:hydrolase activity"/>
    <property type="evidence" value="ECO:0007669"/>
    <property type="project" value="UniProtKB-KW"/>
</dbReference>
<dbReference type="InterPro" id="IPR050879">
    <property type="entry name" value="Acyltransferase_3"/>
</dbReference>
<evidence type="ECO:0000313" key="5">
    <source>
        <dbReference type="Proteomes" id="UP000199406"/>
    </source>
</evidence>
<dbReference type="PANTHER" id="PTHR23028">
    <property type="entry name" value="ACETYLTRANSFERASE"/>
    <property type="match status" value="1"/>
</dbReference>
<name>A0A1G7PQJ6_9ACTN</name>
<dbReference type="Pfam" id="PF01757">
    <property type="entry name" value="Acyl_transf_3"/>
    <property type="match status" value="1"/>
</dbReference>
<evidence type="ECO:0000259" key="2">
    <source>
        <dbReference type="Pfam" id="PF01757"/>
    </source>
</evidence>
<accession>A0A1G7PQJ6</accession>
<keyword evidence="1" id="KW-0472">Membrane</keyword>
<evidence type="ECO:0000259" key="3">
    <source>
        <dbReference type="Pfam" id="PF19040"/>
    </source>
</evidence>
<gene>
    <name evidence="4" type="ORF">SAMN05660662_3678</name>
</gene>
<feature type="domain" description="Acyltransferase 3" evidence="2">
    <location>
        <begin position="4"/>
        <end position="320"/>
    </location>
</feature>
<evidence type="ECO:0000256" key="1">
    <source>
        <dbReference type="SAM" id="Phobius"/>
    </source>
</evidence>
<feature type="transmembrane region" description="Helical" evidence="1">
    <location>
        <begin position="239"/>
        <end position="258"/>
    </location>
</feature>
<feature type="transmembrane region" description="Helical" evidence="1">
    <location>
        <begin position="217"/>
        <end position="233"/>
    </location>
</feature>
<dbReference type="PANTHER" id="PTHR23028:SF53">
    <property type="entry name" value="ACYL_TRANSF_3 DOMAIN-CONTAINING PROTEIN"/>
    <property type="match status" value="1"/>
</dbReference>
<dbReference type="EMBL" id="FNBT01000008">
    <property type="protein sequence ID" value="SDF88528.1"/>
    <property type="molecule type" value="Genomic_DNA"/>
</dbReference>
<dbReference type="InterPro" id="IPR043968">
    <property type="entry name" value="SGNH"/>
</dbReference>
<feature type="domain" description="SGNH" evidence="3">
    <location>
        <begin position="421"/>
        <end position="647"/>
    </location>
</feature>
<keyword evidence="4" id="KW-0012">Acyltransferase</keyword>
<dbReference type="Proteomes" id="UP000199406">
    <property type="component" value="Unassembled WGS sequence"/>
</dbReference>
<sequence>MGLVVIYHLYPDALTGGFVGVDVFFVISGFLITSHLVRELQQHGRVDVLGFWARRARRLMPAAVLVLLVTWVASVFLLPASRLDAAARQVAASAVYVQNWLLAGDSVDYLTAEDAPSPVQHYWSLSVEEQFYVGWPLLFVLAAWLCRGRVRSWRTAVLVLGGGVALASLAFSVVLTAGGSGAAYFVTHTRVWELAAGGLLAVVLATRRSSLGLAGRSVQWSGLVLIAGSAFWYDSGTAFPGAAALVPVGGALLVLAGGGGEQHVGLLASRPATWVGDHSYALYLWHWPLIVLWESHSGGDIGVLDGPALLVVGLALSWLTKRLVEDPVRRSRSLAPRGRGLALTLAAVIPVAVVAPQVLASDGPPPVVVLDAAHPGAAAPGGDAEPVADSVATMLPAADDAVADRPGYYSQGCEVGIGTPGTTRCEFGVPDGAVTVALVGDSKTGQWLPAFEALAEERGWRIVTYLRSRCAWTATATTVGVDDESAYTDCAVWGRDVLDRLLQDPPDLLVTTDRAVVGTVDHPEVDEVSHRQIGLGMTTYWEEVMAEGTRVVAIRETPEMGVNVPDCLSTRGAALADCTADRDEALPEQTPTVVATEAMDGQVPLVDLTGLLCPGDGSCPPVLGNVLVYRDAHHLTRTYTVSLAPYLERQLVAAGVVEQTR</sequence>
<keyword evidence="4" id="KW-0808">Transferase</keyword>
<dbReference type="GO" id="GO:0016747">
    <property type="term" value="F:acyltransferase activity, transferring groups other than amino-acyl groups"/>
    <property type="evidence" value="ECO:0007669"/>
    <property type="project" value="InterPro"/>
</dbReference>
<feature type="transmembrane region" description="Helical" evidence="1">
    <location>
        <begin position="340"/>
        <end position="359"/>
    </location>
</feature>
<organism evidence="4 5">
    <name type="scientific">Blastococcus aurantiacus</name>
    <dbReference type="NCBI Taxonomy" id="1550231"/>
    <lineage>
        <taxon>Bacteria</taxon>
        <taxon>Bacillati</taxon>
        <taxon>Actinomycetota</taxon>
        <taxon>Actinomycetes</taxon>
        <taxon>Geodermatophilales</taxon>
        <taxon>Geodermatophilaceae</taxon>
        <taxon>Blastococcus</taxon>
    </lineage>
</organism>
<keyword evidence="4" id="KW-0378">Hydrolase</keyword>
<dbReference type="GO" id="GO:0009103">
    <property type="term" value="P:lipopolysaccharide biosynthetic process"/>
    <property type="evidence" value="ECO:0007669"/>
    <property type="project" value="TreeGrafter"/>
</dbReference>
<feature type="transmembrane region" description="Helical" evidence="1">
    <location>
        <begin position="132"/>
        <end position="150"/>
    </location>
</feature>
<feature type="transmembrane region" description="Helical" evidence="1">
    <location>
        <begin position="13"/>
        <end position="37"/>
    </location>
</feature>
<dbReference type="STRING" id="1550231.SAMN05660662_3678"/>
<reference evidence="5" key="1">
    <citation type="submission" date="2016-10" db="EMBL/GenBank/DDBJ databases">
        <authorList>
            <person name="Varghese N."/>
            <person name="Submissions S."/>
        </authorList>
    </citation>
    <scope>NUCLEOTIDE SEQUENCE [LARGE SCALE GENOMIC DNA]</scope>
    <source>
        <strain evidence="5">DSM 44268</strain>
    </source>
</reference>
<keyword evidence="1" id="KW-1133">Transmembrane helix</keyword>
<dbReference type="AlphaFoldDB" id="A0A1G7PQJ6"/>
<keyword evidence="5" id="KW-1185">Reference proteome</keyword>
<dbReference type="GO" id="GO:0016020">
    <property type="term" value="C:membrane"/>
    <property type="evidence" value="ECO:0007669"/>
    <property type="project" value="TreeGrafter"/>
</dbReference>
<dbReference type="Pfam" id="PF19040">
    <property type="entry name" value="SGNH"/>
    <property type="match status" value="1"/>
</dbReference>
<protein>
    <submittedName>
        <fullName evidence="4">Peptidoglycan/LPS O-acetylase OafA/YrhL, contains acyltransferase and SGNH-hydrolase domains</fullName>
    </submittedName>
</protein>
<feature type="transmembrane region" description="Helical" evidence="1">
    <location>
        <begin position="183"/>
        <end position="205"/>
    </location>
</feature>
<evidence type="ECO:0000313" key="4">
    <source>
        <dbReference type="EMBL" id="SDF88528.1"/>
    </source>
</evidence>
<proteinExistence type="predicted"/>
<dbReference type="InterPro" id="IPR002656">
    <property type="entry name" value="Acyl_transf_3_dom"/>
</dbReference>
<feature type="transmembrane region" description="Helical" evidence="1">
    <location>
        <begin position="157"/>
        <end position="177"/>
    </location>
</feature>